<evidence type="ECO:0000256" key="1">
    <source>
        <dbReference type="SAM" id="Phobius"/>
    </source>
</evidence>
<dbReference type="AlphaFoldDB" id="A0A255Z6B8"/>
<keyword evidence="1" id="KW-0472">Membrane</keyword>
<evidence type="ECO:0008006" key="4">
    <source>
        <dbReference type="Google" id="ProtNLM"/>
    </source>
</evidence>
<dbReference type="OrthoDB" id="6024295at2"/>
<protein>
    <recommendedName>
        <fullName evidence="4">DUF2178 domain-containing protein</fullName>
    </recommendedName>
</protein>
<sequence length="143" mass="16052">MSFREKLAWLRLLALIGFGGAYFGPVFGSYLGLAMVPRGSFWWMIYCVVTLFIGLPIAAVVMSLFALRNPREVQSPKDERDRQIGLLGTRTGFYVLAAGIILSMLTLHMGANIVQMVNYMLFALLLADLSRLGTQVLLYRRGW</sequence>
<reference evidence="2 3" key="1">
    <citation type="submission" date="2017-07" db="EMBL/GenBank/DDBJ databases">
        <title>Niveispirillum cyanobacteriorum sp. nov., isolated from cyanobacterial aggregates in a eutrophic lake.</title>
        <authorList>
            <person name="Cai H."/>
        </authorList>
    </citation>
    <scope>NUCLEOTIDE SEQUENCE [LARGE SCALE GENOMIC DNA]</scope>
    <source>
        <strain evidence="3">TH1-14</strain>
    </source>
</reference>
<dbReference type="RefSeq" id="WP_094453618.1">
    <property type="nucleotide sequence ID" value="NZ_NOXU01000019.1"/>
</dbReference>
<feature type="transmembrane region" description="Helical" evidence="1">
    <location>
        <begin position="87"/>
        <end position="107"/>
    </location>
</feature>
<name>A0A255Z6B8_9PROT</name>
<evidence type="ECO:0000313" key="2">
    <source>
        <dbReference type="EMBL" id="OYQ36979.1"/>
    </source>
</evidence>
<comment type="caution">
    <text evidence="2">The sequence shown here is derived from an EMBL/GenBank/DDBJ whole genome shotgun (WGS) entry which is preliminary data.</text>
</comment>
<proteinExistence type="predicted"/>
<feature type="transmembrane region" description="Helical" evidence="1">
    <location>
        <begin position="12"/>
        <end position="35"/>
    </location>
</feature>
<feature type="transmembrane region" description="Helical" evidence="1">
    <location>
        <begin position="41"/>
        <end position="67"/>
    </location>
</feature>
<gene>
    <name evidence="2" type="ORF">CHU95_03050</name>
</gene>
<accession>A0A255Z6B8</accession>
<keyword evidence="3" id="KW-1185">Reference proteome</keyword>
<keyword evidence="1" id="KW-1133">Transmembrane helix</keyword>
<dbReference type="Proteomes" id="UP000216998">
    <property type="component" value="Unassembled WGS sequence"/>
</dbReference>
<keyword evidence="1" id="KW-0812">Transmembrane</keyword>
<dbReference type="EMBL" id="NOXU01000019">
    <property type="protein sequence ID" value="OYQ36979.1"/>
    <property type="molecule type" value="Genomic_DNA"/>
</dbReference>
<organism evidence="2 3">
    <name type="scientific">Niveispirillum lacus</name>
    <dbReference type="NCBI Taxonomy" id="1981099"/>
    <lineage>
        <taxon>Bacteria</taxon>
        <taxon>Pseudomonadati</taxon>
        <taxon>Pseudomonadota</taxon>
        <taxon>Alphaproteobacteria</taxon>
        <taxon>Rhodospirillales</taxon>
        <taxon>Azospirillaceae</taxon>
        <taxon>Niveispirillum</taxon>
    </lineage>
</organism>
<evidence type="ECO:0000313" key="3">
    <source>
        <dbReference type="Proteomes" id="UP000216998"/>
    </source>
</evidence>